<evidence type="ECO:0000256" key="4">
    <source>
        <dbReference type="ARBA" id="ARBA00023163"/>
    </source>
</evidence>
<evidence type="ECO:0000313" key="8">
    <source>
        <dbReference type="Proteomes" id="UP001228376"/>
    </source>
</evidence>
<keyword evidence="4" id="KW-0804">Transcription</keyword>
<evidence type="ECO:0000259" key="6">
    <source>
        <dbReference type="PROSITE" id="PS50110"/>
    </source>
</evidence>
<protein>
    <submittedName>
        <fullName evidence="7">Response regulator</fullName>
    </submittedName>
</protein>
<comment type="caution">
    <text evidence="7">The sequence shown here is derived from an EMBL/GenBank/DDBJ whole genome shotgun (WGS) entry which is preliminary data.</text>
</comment>
<gene>
    <name evidence="7" type="ORF">P5G51_014420</name>
</gene>
<dbReference type="PANTHER" id="PTHR48111:SF17">
    <property type="entry name" value="TRANSCRIPTIONAL REGULATORY PROTEIN YPDB"/>
    <property type="match status" value="1"/>
</dbReference>
<proteinExistence type="predicted"/>
<keyword evidence="2" id="KW-0805">Transcription regulation</keyword>
<dbReference type="EMBL" id="JAROCA020000001">
    <property type="protein sequence ID" value="MDY0406425.1"/>
    <property type="molecule type" value="Genomic_DNA"/>
</dbReference>
<keyword evidence="1 5" id="KW-0597">Phosphoprotein</keyword>
<evidence type="ECO:0000256" key="2">
    <source>
        <dbReference type="ARBA" id="ARBA00023015"/>
    </source>
</evidence>
<accession>A0ABU5CJE0</accession>
<keyword evidence="8" id="KW-1185">Reference proteome</keyword>
<feature type="modified residue" description="4-aspartylphosphate" evidence="5">
    <location>
        <position position="55"/>
    </location>
</feature>
<dbReference type="Pfam" id="PF04397">
    <property type="entry name" value="LytTR"/>
    <property type="match status" value="1"/>
</dbReference>
<keyword evidence="3" id="KW-0238">DNA-binding</keyword>
<dbReference type="SUPFAM" id="SSF52172">
    <property type="entry name" value="CheY-like"/>
    <property type="match status" value="1"/>
</dbReference>
<evidence type="ECO:0000256" key="1">
    <source>
        <dbReference type="ARBA" id="ARBA00022553"/>
    </source>
</evidence>
<evidence type="ECO:0000256" key="5">
    <source>
        <dbReference type="PROSITE-ProRule" id="PRU00169"/>
    </source>
</evidence>
<sequence length="209" mass="24162">MKIRVLIAEDEQMAQEELMYLLEKEPDIHLCPCAENGRELVERYGTYLPDVIFLDVHMPQFSGMEAAKRILREAKDNPPLFVFTTAYDAYALQAFEVDAVDYLLKPFDDARFQKALQRVRQQLLQRRLQETSPITQTKSFSEQKTTAKLLVDDGEKTAVLTPDMIYYAVPNQRMLEIHTKDKVIVSKLTLQELEQKLQGYPFSARIVAT</sequence>
<dbReference type="Proteomes" id="UP001228376">
    <property type="component" value="Unassembled WGS sequence"/>
</dbReference>
<dbReference type="Gene3D" id="3.40.50.2300">
    <property type="match status" value="1"/>
</dbReference>
<dbReference type="InterPro" id="IPR011006">
    <property type="entry name" value="CheY-like_superfamily"/>
</dbReference>
<name>A0ABU5CJE0_9BACI</name>
<dbReference type="Pfam" id="PF00072">
    <property type="entry name" value="Response_reg"/>
    <property type="match status" value="1"/>
</dbReference>
<dbReference type="PANTHER" id="PTHR48111">
    <property type="entry name" value="REGULATOR OF RPOS"/>
    <property type="match status" value="1"/>
</dbReference>
<dbReference type="InterPro" id="IPR001789">
    <property type="entry name" value="Sig_transdc_resp-reg_receiver"/>
</dbReference>
<dbReference type="InterPro" id="IPR039420">
    <property type="entry name" value="WalR-like"/>
</dbReference>
<organism evidence="7 8">
    <name type="scientific">Tigheibacillus jepli</name>
    <dbReference type="NCBI Taxonomy" id="3035914"/>
    <lineage>
        <taxon>Bacteria</taxon>
        <taxon>Bacillati</taxon>
        <taxon>Bacillota</taxon>
        <taxon>Bacilli</taxon>
        <taxon>Bacillales</taxon>
        <taxon>Bacillaceae</taxon>
        <taxon>Tigheibacillus</taxon>
    </lineage>
</organism>
<evidence type="ECO:0000313" key="7">
    <source>
        <dbReference type="EMBL" id="MDY0406425.1"/>
    </source>
</evidence>
<dbReference type="SMART" id="SM00448">
    <property type="entry name" value="REC"/>
    <property type="match status" value="1"/>
</dbReference>
<reference evidence="7 8" key="1">
    <citation type="submission" date="2023-10" db="EMBL/GenBank/DDBJ databases">
        <title>179-bfca-hs.</title>
        <authorList>
            <person name="Miliotis G."/>
            <person name="Sengupta P."/>
            <person name="Hameed A."/>
            <person name="Chuvochina M."/>
            <person name="Mcdonagh F."/>
            <person name="Simpson A.C."/>
            <person name="Singh N.K."/>
            <person name="Rekha P.D."/>
            <person name="Raman K."/>
            <person name="Hugenholtz P."/>
            <person name="Venkateswaran K."/>
        </authorList>
    </citation>
    <scope>NUCLEOTIDE SEQUENCE [LARGE SCALE GENOMIC DNA]</scope>
    <source>
        <strain evidence="7 8">179-BFC-A-HS</strain>
    </source>
</reference>
<dbReference type="InterPro" id="IPR007492">
    <property type="entry name" value="LytTR_DNA-bd_dom"/>
</dbReference>
<evidence type="ECO:0000256" key="3">
    <source>
        <dbReference type="ARBA" id="ARBA00023125"/>
    </source>
</evidence>
<feature type="domain" description="Response regulatory" evidence="6">
    <location>
        <begin position="4"/>
        <end position="120"/>
    </location>
</feature>
<dbReference type="PROSITE" id="PS50110">
    <property type="entry name" value="RESPONSE_REGULATORY"/>
    <property type="match status" value="1"/>
</dbReference>